<keyword evidence="2" id="KW-1185">Reference proteome</keyword>
<evidence type="ECO:0000313" key="1">
    <source>
        <dbReference type="EMBL" id="SFE43570.1"/>
    </source>
</evidence>
<name>A0A1I2AL18_9BACL</name>
<accession>A0A1I2AL18</accession>
<gene>
    <name evidence="1" type="ORF">SAMN04487969_102504</name>
</gene>
<evidence type="ECO:0000313" key="2">
    <source>
        <dbReference type="Proteomes" id="UP000183410"/>
    </source>
</evidence>
<sequence length="192" mass="20930">MFGAFARVTTTADNTGDLKKILDGLADVQVYVGVPEGGGDHGGGISNAELLYIQSHGVRSKSMREEMNPDIESGRKTYSQAYEMYIQSHGSPLWHIPPRPVLEPAIEANKDKISKQMQRAAQAALDGNDIGPELHKVGMMGQNIARGWFVDPRNGWEPNSPLTVAKKGSDRPLISTGELRKSIQFVIEDGNS</sequence>
<dbReference type="AlphaFoldDB" id="A0A1I2AL18"/>
<protein>
    <submittedName>
        <fullName evidence="1">Uncharacterized protein</fullName>
    </submittedName>
</protein>
<organism evidence="1 2">
    <name type="scientific">Paenibacillus algorifonticola</name>
    <dbReference type="NCBI Taxonomy" id="684063"/>
    <lineage>
        <taxon>Bacteria</taxon>
        <taxon>Bacillati</taxon>
        <taxon>Bacillota</taxon>
        <taxon>Bacilli</taxon>
        <taxon>Bacillales</taxon>
        <taxon>Paenibacillaceae</taxon>
        <taxon>Paenibacillus</taxon>
    </lineage>
</organism>
<dbReference type="RefSeq" id="WP_052736899.1">
    <property type="nucleotide sequence ID" value="NZ_FONN01000002.1"/>
</dbReference>
<dbReference type="EMBL" id="FONN01000002">
    <property type="protein sequence ID" value="SFE43570.1"/>
    <property type="molecule type" value="Genomic_DNA"/>
</dbReference>
<dbReference type="OrthoDB" id="8612906at2"/>
<reference evidence="2" key="1">
    <citation type="submission" date="2016-10" db="EMBL/GenBank/DDBJ databases">
        <authorList>
            <person name="Varghese N."/>
            <person name="Submissions S."/>
        </authorList>
    </citation>
    <scope>NUCLEOTIDE SEQUENCE [LARGE SCALE GENOMIC DNA]</scope>
    <source>
        <strain evidence="2">CGMCC 1.10223</strain>
    </source>
</reference>
<dbReference type="Proteomes" id="UP000183410">
    <property type="component" value="Unassembled WGS sequence"/>
</dbReference>
<proteinExistence type="predicted"/>